<accession>A0A0W0GEG1</accession>
<keyword evidence="1" id="KW-0677">Repeat</keyword>
<dbReference type="Pfam" id="PF24883">
    <property type="entry name" value="NPHP3_N"/>
    <property type="match status" value="1"/>
</dbReference>
<sequence>MTLMWTSRIDITSSTALPLLQPPTILGSPLPWLGSEDLWKEAFETLDDADKQHIASEEKLEALDQLHQLVEHAKEECIRKCWKYKWKGRQVVLRDVFEKITGRIKAFESLGDGIAGASNRSEVGLAWAGIKFLLKIMTADFDKFSFVIEGVEHISRLIPRSRILERLYLHGKFDEETCLRSVLIHVYAGILTYLAQAKAYFQKNTLRRHLGSAFETHDDFRKQLTSIEKGEDEVDRYTNLLDARHRAVATEGQVEMHDNLKQMLASIDGPIKRMAIDISNIKDQLEDSERTKILDWISPLPYQGYHNHHKRDVLQGTGQWLLQSQMYREWKNDSTSSLLWLHGIPGAGKSKLASIVVENLHRSFQDGVHPRPAFFYCSRNTAEPERSQPNQVIASLARQLSSTPGGNSLLEPAVTVYKEHRHGNKQIPDQEGESLLRELVGVLKVSYIVVDAVDECDFTTRYELLNNLISLLDNDHNLVKILIASRDDQDIVDVLRDFASISITSEHNGGDVIKFVDHQTQTLMSKGRLLRYSHAKGKLKELIIEKLTQQAHGMFRWVSLQLDFLCGLKLDSDVRKRLESLPDTLKELYREIYAGIAGSERHEQIVGETVFTWLLVGQKILHTSTFLAAISANPRRWEHSDEPPEELIAEQVLAICRNLIIHDEAADTFRFAHPSVREFLESMDEYSQIHCHSLLAEICLVHLIHASRTPNSAQYLTDSYGVHNALPSTPGLLDYAVYRWPAHCLQSGVGNGMPRSRLTDVFDFFMSDDTELGSPSAFWVYEFRAYSGGPFGKMTMSKQKDTKSRSFLIACWLGFVDYIRLRVRQVSSELIESGVRHATYGKKAEALIMLIDCDEVNIRDWQEVLNFMLRRWRTAELRIVLSNSQLLSGKQPMRVTEEMICVASQRHTPDVVQQLLEAQHVDITSRVLLDIMGYASKDILNVVIDFLGNIAVSERTILKAAHHNLPILGSLIGRARPIIMEKVIKAAVESIPSCAQILGILEENGMDIVVTRGVVLTAAKGCDVETMKFLLSRGGRVTEESIIRSIGRLRDLEEPVILELLLAHWTDEGSKNFREAILEKSAQQRQGVELLELLFCRFPNLHQNVTPAVVTFTLRNKHCAPHILMTLLKHAKERLLQEILIHNIPNVDDHIPRPPLEIAAQNPNFLTGLLSILLNLGISVTENLWVVLAQHESSNTDEAISIVLRSSDDVRIKSESALCALLCRVEHPGTTSTILDRVSDDLITDDVLIAVARKNPRSGLVLGQLLNQVGTERITPALFIQCIIGSNASTQKLLVGLCDPSVVTEDVLYTALTSRQWDTFQRLLERAPHYQPADRMLMAVIRRGRSGIFEQLLARVPQGYRPTEEMLIVAARHRHDEIFRQLFKRYPDYRPNEDMLIATFWNRDIFGLLLERLPQYRASEKMLITAINSEADSKIISSLVKRAEGNAITEDVFIQATAMRLPSALRAELLAFWFDLCSLFSLLLECTHLSTLSAKFATALVENTPSFAVNSVISQSRVLIEFNDEAVAAWSRGRYKDIDLRRHLVNYCKEHGIKLSAKYMYMS</sequence>
<dbReference type="InterPro" id="IPR027417">
    <property type="entry name" value="P-loop_NTPase"/>
</dbReference>
<feature type="domain" description="Nephrocystin 3-like N-terminal" evidence="4">
    <location>
        <begin position="316"/>
        <end position="486"/>
    </location>
</feature>
<dbReference type="Proteomes" id="UP000054988">
    <property type="component" value="Unassembled WGS sequence"/>
</dbReference>
<evidence type="ECO:0000256" key="2">
    <source>
        <dbReference type="SAM" id="Coils"/>
    </source>
</evidence>
<dbReference type="InterPro" id="IPR056125">
    <property type="entry name" value="DUF7708"/>
</dbReference>
<keyword evidence="2" id="KW-0175">Coiled coil</keyword>
<comment type="caution">
    <text evidence="5">The sequence shown here is derived from an EMBL/GenBank/DDBJ whole genome shotgun (WGS) entry which is preliminary data.</text>
</comment>
<dbReference type="SUPFAM" id="SSF52540">
    <property type="entry name" value="P-loop containing nucleoside triphosphate hydrolases"/>
    <property type="match status" value="1"/>
</dbReference>
<evidence type="ECO:0000256" key="1">
    <source>
        <dbReference type="ARBA" id="ARBA00022737"/>
    </source>
</evidence>
<evidence type="ECO:0000259" key="3">
    <source>
        <dbReference type="Pfam" id="PF24809"/>
    </source>
</evidence>
<organism evidence="5 6">
    <name type="scientific">Moniliophthora roreri</name>
    <name type="common">Frosty pod rot fungus</name>
    <name type="synonym">Monilia roreri</name>
    <dbReference type="NCBI Taxonomy" id="221103"/>
    <lineage>
        <taxon>Eukaryota</taxon>
        <taxon>Fungi</taxon>
        <taxon>Dikarya</taxon>
        <taxon>Basidiomycota</taxon>
        <taxon>Agaricomycotina</taxon>
        <taxon>Agaricomycetes</taxon>
        <taxon>Agaricomycetidae</taxon>
        <taxon>Agaricales</taxon>
        <taxon>Marasmiineae</taxon>
        <taxon>Marasmiaceae</taxon>
        <taxon>Moniliophthora</taxon>
    </lineage>
</organism>
<protein>
    <recommendedName>
        <fullName evidence="7">NACHT domain-containing protein</fullName>
    </recommendedName>
</protein>
<evidence type="ECO:0008006" key="7">
    <source>
        <dbReference type="Google" id="ProtNLM"/>
    </source>
</evidence>
<evidence type="ECO:0000313" key="5">
    <source>
        <dbReference type="EMBL" id="KTB46945.1"/>
    </source>
</evidence>
<name>A0A0W0GEG1_MONRR</name>
<dbReference type="InterPro" id="IPR056884">
    <property type="entry name" value="NPHP3-like_N"/>
</dbReference>
<proteinExistence type="predicted"/>
<reference evidence="5 6" key="1">
    <citation type="submission" date="2015-12" db="EMBL/GenBank/DDBJ databases">
        <title>Draft genome sequence of Moniliophthora roreri, the causal agent of frosty pod rot of cacao.</title>
        <authorList>
            <person name="Aime M.C."/>
            <person name="Diaz-Valderrama J.R."/>
            <person name="Kijpornyongpan T."/>
            <person name="Phillips-Mora W."/>
        </authorList>
    </citation>
    <scope>NUCLEOTIDE SEQUENCE [LARGE SCALE GENOMIC DNA]</scope>
    <source>
        <strain evidence="5 6">MCA 2952</strain>
    </source>
</reference>
<feature type="domain" description="DUF7708" evidence="3">
    <location>
        <begin position="123"/>
        <end position="240"/>
    </location>
</feature>
<gene>
    <name evidence="5" type="ORF">WG66_487</name>
</gene>
<dbReference type="PANTHER" id="PTHR10039">
    <property type="entry name" value="AMELOGENIN"/>
    <property type="match status" value="1"/>
</dbReference>
<dbReference type="Gene3D" id="3.40.50.300">
    <property type="entry name" value="P-loop containing nucleotide triphosphate hydrolases"/>
    <property type="match status" value="1"/>
</dbReference>
<feature type="coiled-coil region" evidence="2">
    <location>
        <begin position="46"/>
        <end position="76"/>
    </location>
</feature>
<dbReference type="Pfam" id="PF24809">
    <property type="entry name" value="DUF7708"/>
    <property type="match status" value="1"/>
</dbReference>
<evidence type="ECO:0000259" key="4">
    <source>
        <dbReference type="Pfam" id="PF24883"/>
    </source>
</evidence>
<evidence type="ECO:0000313" key="6">
    <source>
        <dbReference type="Proteomes" id="UP000054988"/>
    </source>
</evidence>
<dbReference type="PANTHER" id="PTHR10039:SF16">
    <property type="entry name" value="GPI INOSITOL-DEACYLASE"/>
    <property type="match status" value="1"/>
</dbReference>
<dbReference type="EMBL" id="LATX01000203">
    <property type="protein sequence ID" value="KTB46945.1"/>
    <property type="molecule type" value="Genomic_DNA"/>
</dbReference>